<dbReference type="EMBL" id="MU069699">
    <property type="protein sequence ID" value="KAF5835571.1"/>
    <property type="molecule type" value="Genomic_DNA"/>
</dbReference>
<keyword evidence="4" id="KW-0479">Metal-binding</keyword>
<keyword evidence="7" id="KW-0411">Iron-sulfur</keyword>
<dbReference type="PANTHER" id="PTHR30557:SF1">
    <property type="entry name" value="PHOSPHOMETHYLPYRIMIDINE SYNTHASE, CHLOROPLASTIC"/>
    <property type="match status" value="1"/>
</dbReference>
<evidence type="ECO:0000313" key="9">
    <source>
        <dbReference type="EMBL" id="KAF5835571.1"/>
    </source>
</evidence>
<evidence type="ECO:0000256" key="4">
    <source>
        <dbReference type="ARBA" id="ARBA00022723"/>
    </source>
</evidence>
<dbReference type="Pfam" id="PF01964">
    <property type="entry name" value="ThiC_Rad_SAM"/>
    <property type="match status" value="1"/>
</dbReference>
<keyword evidence="6" id="KW-0408">Iron</keyword>
<reference evidence="9" key="1">
    <citation type="submission" date="2017-08" db="EMBL/GenBank/DDBJ databases">
        <authorList>
            <person name="Polle J.E."/>
            <person name="Barry K."/>
            <person name="Cushman J."/>
            <person name="Schmutz J."/>
            <person name="Tran D."/>
            <person name="Hathwaick L.T."/>
            <person name="Yim W.C."/>
            <person name="Jenkins J."/>
            <person name="Mckie-Krisberg Z.M."/>
            <person name="Prochnik S."/>
            <person name="Lindquist E."/>
            <person name="Dockter R.B."/>
            <person name="Adam C."/>
            <person name="Molina H."/>
            <person name="Bunkerborg J."/>
            <person name="Jin E."/>
            <person name="Buchheim M."/>
            <person name="Magnuson J."/>
        </authorList>
    </citation>
    <scope>NUCLEOTIDE SEQUENCE</scope>
    <source>
        <strain evidence="9">CCAP 19/18</strain>
    </source>
</reference>
<evidence type="ECO:0000256" key="3">
    <source>
        <dbReference type="ARBA" id="ARBA00022691"/>
    </source>
</evidence>
<comment type="cofactor">
    <cofactor evidence="1">
        <name>[4Fe-4S] cluster</name>
        <dbReference type="ChEBI" id="CHEBI:49883"/>
    </cofactor>
</comment>
<proteinExistence type="predicted"/>
<dbReference type="Proteomes" id="UP000815325">
    <property type="component" value="Unassembled WGS sequence"/>
</dbReference>
<dbReference type="InterPro" id="IPR002817">
    <property type="entry name" value="ThiC/BzaA/B"/>
</dbReference>
<dbReference type="Gene3D" id="3.20.20.540">
    <property type="entry name" value="Radical SAM ThiC family, central domain"/>
    <property type="match status" value="1"/>
</dbReference>
<evidence type="ECO:0000256" key="1">
    <source>
        <dbReference type="ARBA" id="ARBA00001966"/>
    </source>
</evidence>
<evidence type="ECO:0000256" key="7">
    <source>
        <dbReference type="ARBA" id="ARBA00023014"/>
    </source>
</evidence>
<evidence type="ECO:0000256" key="5">
    <source>
        <dbReference type="ARBA" id="ARBA00022833"/>
    </source>
</evidence>
<accession>A0ABQ7GLT2</accession>
<keyword evidence="3" id="KW-0949">S-adenosyl-L-methionine</keyword>
<name>A0ABQ7GLT2_DUNSA</name>
<gene>
    <name evidence="9" type="ORF">DUNSADRAFT_7224</name>
</gene>
<keyword evidence="5" id="KW-0862">Zinc</keyword>
<evidence type="ECO:0000313" key="10">
    <source>
        <dbReference type="Proteomes" id="UP000815325"/>
    </source>
</evidence>
<protein>
    <submittedName>
        <fullName evidence="9">Uncharacterized protein</fullName>
    </submittedName>
</protein>
<dbReference type="InterPro" id="IPR038521">
    <property type="entry name" value="ThiC/Bza_core_dom"/>
</dbReference>
<comment type="caution">
    <text evidence="9">The sequence shown here is derived from an EMBL/GenBank/DDBJ whole genome shotgun (WGS) entry which is preliminary data.</text>
</comment>
<keyword evidence="10" id="KW-1185">Reference proteome</keyword>
<keyword evidence="8" id="KW-0456">Lyase</keyword>
<dbReference type="PANTHER" id="PTHR30557">
    <property type="entry name" value="THIAMINE BIOSYNTHESIS PROTEIN THIC"/>
    <property type="match status" value="1"/>
</dbReference>
<dbReference type="Gene3D" id="6.10.250.620">
    <property type="match status" value="1"/>
</dbReference>
<evidence type="ECO:0000256" key="6">
    <source>
        <dbReference type="ARBA" id="ARBA00023004"/>
    </source>
</evidence>
<evidence type="ECO:0000256" key="8">
    <source>
        <dbReference type="ARBA" id="ARBA00023239"/>
    </source>
</evidence>
<evidence type="ECO:0000256" key="2">
    <source>
        <dbReference type="ARBA" id="ARBA00022485"/>
    </source>
</evidence>
<keyword evidence="2" id="KW-0004">4Fe-4S</keyword>
<organism evidence="9 10">
    <name type="scientific">Dunaliella salina</name>
    <name type="common">Green alga</name>
    <name type="synonym">Protococcus salinus</name>
    <dbReference type="NCBI Taxonomy" id="3046"/>
    <lineage>
        <taxon>Eukaryota</taxon>
        <taxon>Viridiplantae</taxon>
        <taxon>Chlorophyta</taxon>
        <taxon>core chlorophytes</taxon>
        <taxon>Chlorophyceae</taxon>
        <taxon>CS clade</taxon>
        <taxon>Chlamydomonadales</taxon>
        <taxon>Dunaliellaceae</taxon>
        <taxon>Dunaliella</taxon>
    </lineage>
</organism>
<sequence length="96" mass="10534">MYDLCYQDRDDVKAGMIAYKIAAHSANLAKQHPLAQLRDNELSKARFEFRWSVALLACELASLKFEGEDAEPVDGRGCVTMSCTGRSSSSAGGWLC</sequence>